<evidence type="ECO:0000313" key="2">
    <source>
        <dbReference type="Proteomes" id="UP001595645"/>
    </source>
</evidence>
<organism evidence="1 2">
    <name type="scientific">Amycolatopsis speibonae</name>
    <dbReference type="NCBI Taxonomy" id="1450224"/>
    <lineage>
        <taxon>Bacteria</taxon>
        <taxon>Bacillati</taxon>
        <taxon>Actinomycetota</taxon>
        <taxon>Actinomycetes</taxon>
        <taxon>Pseudonocardiales</taxon>
        <taxon>Pseudonocardiaceae</taxon>
        <taxon>Amycolatopsis</taxon>
    </lineage>
</organism>
<dbReference type="Proteomes" id="UP001595645">
    <property type="component" value="Unassembled WGS sequence"/>
</dbReference>
<evidence type="ECO:0008006" key="3">
    <source>
        <dbReference type="Google" id="ProtNLM"/>
    </source>
</evidence>
<gene>
    <name evidence="1" type="ORF">ACFOSH_09090</name>
</gene>
<evidence type="ECO:0000313" key="1">
    <source>
        <dbReference type="EMBL" id="MFC3449583.1"/>
    </source>
</evidence>
<keyword evidence="2" id="KW-1185">Reference proteome</keyword>
<reference evidence="2" key="1">
    <citation type="journal article" date="2019" name="Int. J. Syst. Evol. Microbiol.">
        <title>The Global Catalogue of Microorganisms (GCM) 10K type strain sequencing project: providing services to taxonomists for standard genome sequencing and annotation.</title>
        <authorList>
            <consortium name="The Broad Institute Genomics Platform"/>
            <consortium name="The Broad Institute Genome Sequencing Center for Infectious Disease"/>
            <person name="Wu L."/>
            <person name="Ma J."/>
        </authorList>
    </citation>
    <scope>NUCLEOTIDE SEQUENCE [LARGE SCALE GENOMIC DNA]</scope>
    <source>
        <strain evidence="2">CGMCC 4.7676</strain>
    </source>
</reference>
<name>A0ABV7NU37_9PSEU</name>
<dbReference type="RefSeq" id="WP_378238284.1">
    <property type="nucleotide sequence ID" value="NZ_JBHRWK010000014.1"/>
</dbReference>
<sequence length="312" mass="34414">MIIEKLSYQYVAPGNEVVEAELREHDAGTDEFLFEHFQLLSQKAESDNTPRASFREEEAKNLFSKLEKGDDEEFLDAATIFTGRLVSEMDRRASDGLLVFARFIENDVTSTAVLKLDVVSKHAGVLRQVADGSQNLEAVRDVLDSPGKIQKALITPDLREDSEVIVSDRLSKAADYFVRAFGIIIDSRPIEAVLTIVQVVAQEVPEATAKVVSVLPTIDSGPLEETLDSLVVQVPELEPKREVIETSLREHQRPIRHIDTAAGLKAKITAGSITITGPAETIDKSTSWSSITSHEWTIQVASTTEPKKTYGK</sequence>
<dbReference type="EMBL" id="JBHRWK010000014">
    <property type="protein sequence ID" value="MFC3449583.1"/>
    <property type="molecule type" value="Genomic_DNA"/>
</dbReference>
<comment type="caution">
    <text evidence="1">The sequence shown here is derived from an EMBL/GenBank/DDBJ whole genome shotgun (WGS) entry which is preliminary data.</text>
</comment>
<accession>A0ABV7NU37</accession>
<protein>
    <recommendedName>
        <fullName evidence="3">Nucleoid-associated protein</fullName>
    </recommendedName>
</protein>
<proteinExistence type="predicted"/>